<sequence length="83" mass="9856">MTEYERINNQIDEIYKECRVKDWDSYDANPVTEKAIEKAKEILKDLQRYGDILLSELEAEPCPDGKIMFEKIVNNDEYRILIV</sequence>
<comment type="caution">
    <text evidence="1">The sequence shown here is derived from an EMBL/GenBank/DDBJ whole genome shotgun (WGS) entry which is preliminary data.</text>
</comment>
<protein>
    <submittedName>
        <fullName evidence="1">Uncharacterized protein</fullName>
    </submittedName>
</protein>
<name>A0A0F9C3L7_9ZZZZ</name>
<organism evidence="1">
    <name type="scientific">marine sediment metagenome</name>
    <dbReference type="NCBI Taxonomy" id="412755"/>
    <lineage>
        <taxon>unclassified sequences</taxon>
        <taxon>metagenomes</taxon>
        <taxon>ecological metagenomes</taxon>
    </lineage>
</organism>
<accession>A0A0F9C3L7</accession>
<proteinExistence type="predicted"/>
<evidence type="ECO:0000313" key="1">
    <source>
        <dbReference type="EMBL" id="KKK91271.1"/>
    </source>
</evidence>
<reference evidence="1" key="1">
    <citation type="journal article" date="2015" name="Nature">
        <title>Complex archaea that bridge the gap between prokaryotes and eukaryotes.</title>
        <authorList>
            <person name="Spang A."/>
            <person name="Saw J.H."/>
            <person name="Jorgensen S.L."/>
            <person name="Zaremba-Niedzwiedzka K."/>
            <person name="Martijn J."/>
            <person name="Lind A.E."/>
            <person name="van Eijk R."/>
            <person name="Schleper C."/>
            <person name="Guy L."/>
            <person name="Ettema T.J."/>
        </authorList>
    </citation>
    <scope>NUCLEOTIDE SEQUENCE</scope>
</reference>
<dbReference type="EMBL" id="LAZR01048730">
    <property type="protein sequence ID" value="KKK91271.1"/>
    <property type="molecule type" value="Genomic_DNA"/>
</dbReference>
<dbReference type="AlphaFoldDB" id="A0A0F9C3L7"/>
<gene>
    <name evidence="1" type="ORF">LCGC14_2714650</name>
</gene>